<evidence type="ECO:0000256" key="4">
    <source>
        <dbReference type="ARBA" id="ARBA00022519"/>
    </source>
</evidence>
<evidence type="ECO:0000256" key="6">
    <source>
        <dbReference type="ARBA" id="ARBA00022723"/>
    </source>
</evidence>
<keyword evidence="4" id="KW-0997">Cell inner membrane</keyword>
<dbReference type="Pfam" id="PF00487">
    <property type="entry name" value="FA_desaturase"/>
    <property type="match status" value="1"/>
</dbReference>
<keyword evidence="7 12" id="KW-1133">Transmembrane helix</keyword>
<evidence type="ECO:0000256" key="11">
    <source>
        <dbReference type="ARBA" id="ARBA00023136"/>
    </source>
</evidence>
<evidence type="ECO:0000256" key="8">
    <source>
        <dbReference type="ARBA" id="ARBA00023002"/>
    </source>
</evidence>
<name>A0A835TAI0_CHLIN</name>
<dbReference type="OrthoDB" id="548508at2759"/>
<accession>A0A835TAI0</accession>
<sequence length="521" mass="53822">MALRSLNRRATSRLSRRELIATRRTCLRRASTPKVSAVAATASAADGRNRASGLGSLTFLDYVVPFTAPLAAAVATGAYTGALGAGLAWPLRAALVGAGPLLVHLLLPGLDWLLGPSRALADRQAQAQQAEQALKAPPADDFLSRLLPCLAAATHLLVLFLAYGTLAAAEAPAVPQAPPPAEPQQLLLLPLLVTSLALSAGMAQAASHELLHSRHPVHQAVAWLHLTTHWWYPYFRAHHQHHLTVCTPVDYASAPRGLSLAVYVRRYLRGSYVEAWQLAAAECKRAGKPVFSIHNSCLVALAAQAALAAGLALALGPAMALLHAAVCATFLTYMAVLDYVLHYGLQRPPLAAATAGGGGGGSATANAGAEAAAGSAGAAAGTGEAAQPVATAPVPAVPVPAPGASGPVRYAPVTPFNSWSSLYPFENALFFNVLIHADHHMAASRSYAWLVPTPSTPTFPGPINALGLAAFVPPLWRATMDERADRANRANLQHLAALGAPVAAEAVEAGPGKPAAASRAA</sequence>
<feature type="transmembrane region" description="Helical" evidence="12">
    <location>
        <begin position="293"/>
        <end position="315"/>
    </location>
</feature>
<evidence type="ECO:0000313" key="15">
    <source>
        <dbReference type="Proteomes" id="UP000650467"/>
    </source>
</evidence>
<proteinExistence type="inferred from homology"/>
<comment type="similarity">
    <text evidence="2">Belongs to the fatty acid desaturase type 1 family. AlkB subfamily.</text>
</comment>
<dbReference type="PANTHER" id="PTHR38674">
    <property type="entry name" value="ALKANE 1-MONOOXYGENASE 1"/>
    <property type="match status" value="1"/>
</dbReference>
<evidence type="ECO:0000256" key="5">
    <source>
        <dbReference type="ARBA" id="ARBA00022692"/>
    </source>
</evidence>
<dbReference type="Proteomes" id="UP000650467">
    <property type="component" value="Unassembled WGS sequence"/>
</dbReference>
<evidence type="ECO:0000256" key="3">
    <source>
        <dbReference type="ARBA" id="ARBA00022475"/>
    </source>
</evidence>
<dbReference type="GO" id="GO:0005886">
    <property type="term" value="C:plasma membrane"/>
    <property type="evidence" value="ECO:0007669"/>
    <property type="project" value="UniProtKB-SubCell"/>
</dbReference>
<keyword evidence="15" id="KW-1185">Reference proteome</keyword>
<keyword evidence="5 12" id="KW-0812">Transmembrane</keyword>
<feature type="transmembrane region" description="Helical" evidence="12">
    <location>
        <begin position="321"/>
        <end position="341"/>
    </location>
</feature>
<evidence type="ECO:0000256" key="7">
    <source>
        <dbReference type="ARBA" id="ARBA00022989"/>
    </source>
</evidence>
<gene>
    <name evidence="14" type="ORF">HXX76_004871</name>
</gene>
<dbReference type="PANTHER" id="PTHR38674:SF1">
    <property type="entry name" value="ALKANE 1-MONOOXYGENASE 1"/>
    <property type="match status" value="1"/>
</dbReference>
<comment type="caution">
    <text evidence="14">The sequence shown here is derived from an EMBL/GenBank/DDBJ whole genome shotgun (WGS) entry which is preliminary data.</text>
</comment>
<keyword evidence="3" id="KW-1003">Cell membrane</keyword>
<keyword evidence="6" id="KW-0479">Metal-binding</keyword>
<reference evidence="14" key="1">
    <citation type="journal article" date="2020" name="bioRxiv">
        <title>Comparative genomics of Chlamydomonas.</title>
        <authorList>
            <person name="Craig R.J."/>
            <person name="Hasan A.R."/>
            <person name="Ness R.W."/>
            <person name="Keightley P.D."/>
        </authorList>
    </citation>
    <scope>NUCLEOTIDE SEQUENCE</scope>
    <source>
        <strain evidence="14">SAG 7.73</strain>
    </source>
</reference>
<keyword evidence="10" id="KW-0503">Monooxygenase</keyword>
<evidence type="ECO:0000259" key="13">
    <source>
        <dbReference type="Pfam" id="PF00487"/>
    </source>
</evidence>
<dbReference type="GO" id="GO:0004497">
    <property type="term" value="F:monooxygenase activity"/>
    <property type="evidence" value="ECO:0007669"/>
    <property type="project" value="UniProtKB-KW"/>
</dbReference>
<evidence type="ECO:0000256" key="9">
    <source>
        <dbReference type="ARBA" id="ARBA00023004"/>
    </source>
</evidence>
<comment type="subcellular location">
    <subcellularLocation>
        <location evidence="1">Cell inner membrane</location>
        <topology evidence="1">Multi-pass membrane protein</topology>
    </subcellularLocation>
</comment>
<dbReference type="InterPro" id="IPR033885">
    <property type="entry name" value="AlkB/XylM"/>
</dbReference>
<dbReference type="AlphaFoldDB" id="A0A835TAI0"/>
<evidence type="ECO:0000256" key="1">
    <source>
        <dbReference type="ARBA" id="ARBA00004429"/>
    </source>
</evidence>
<dbReference type="EMBL" id="JAEHOC010000008">
    <property type="protein sequence ID" value="KAG2439518.1"/>
    <property type="molecule type" value="Genomic_DNA"/>
</dbReference>
<dbReference type="GO" id="GO:0006629">
    <property type="term" value="P:lipid metabolic process"/>
    <property type="evidence" value="ECO:0007669"/>
    <property type="project" value="InterPro"/>
</dbReference>
<feature type="transmembrane region" description="Helical" evidence="12">
    <location>
        <begin position="91"/>
        <end position="114"/>
    </location>
</feature>
<evidence type="ECO:0000256" key="10">
    <source>
        <dbReference type="ARBA" id="ARBA00023033"/>
    </source>
</evidence>
<keyword evidence="11 12" id="KW-0472">Membrane</keyword>
<evidence type="ECO:0000313" key="14">
    <source>
        <dbReference type="EMBL" id="KAG2439518.1"/>
    </source>
</evidence>
<keyword evidence="8" id="KW-0560">Oxidoreductase</keyword>
<feature type="transmembrane region" description="Helical" evidence="12">
    <location>
        <begin position="59"/>
        <end position="79"/>
    </location>
</feature>
<organism evidence="14 15">
    <name type="scientific">Chlamydomonas incerta</name>
    <dbReference type="NCBI Taxonomy" id="51695"/>
    <lineage>
        <taxon>Eukaryota</taxon>
        <taxon>Viridiplantae</taxon>
        <taxon>Chlorophyta</taxon>
        <taxon>core chlorophytes</taxon>
        <taxon>Chlorophyceae</taxon>
        <taxon>CS clade</taxon>
        <taxon>Chlamydomonadales</taxon>
        <taxon>Chlamydomonadaceae</taxon>
        <taxon>Chlamydomonas</taxon>
    </lineage>
</organism>
<protein>
    <recommendedName>
        <fullName evidence="13">Fatty acid desaturase domain-containing protein</fullName>
    </recommendedName>
</protein>
<evidence type="ECO:0000256" key="2">
    <source>
        <dbReference type="ARBA" id="ARBA00010823"/>
    </source>
</evidence>
<evidence type="ECO:0000256" key="12">
    <source>
        <dbReference type="SAM" id="Phobius"/>
    </source>
</evidence>
<dbReference type="InterPro" id="IPR005804">
    <property type="entry name" value="FA_desaturase_dom"/>
</dbReference>
<dbReference type="GO" id="GO:0046872">
    <property type="term" value="F:metal ion binding"/>
    <property type="evidence" value="ECO:0007669"/>
    <property type="project" value="UniProtKB-KW"/>
</dbReference>
<keyword evidence="9" id="KW-0408">Iron</keyword>
<feature type="domain" description="Fatty acid desaturase" evidence="13">
    <location>
        <begin position="191"/>
        <end position="449"/>
    </location>
</feature>